<gene>
    <name evidence="1" type="ORF">LARSCL_LOCUS18614</name>
</gene>
<name>A0AAV2BDL6_9ARAC</name>
<dbReference type="Proteomes" id="UP001497382">
    <property type="component" value="Unassembled WGS sequence"/>
</dbReference>
<protein>
    <submittedName>
        <fullName evidence="1">Uncharacterized protein</fullName>
    </submittedName>
</protein>
<accession>A0AAV2BDL6</accession>
<keyword evidence="2" id="KW-1185">Reference proteome</keyword>
<dbReference type="SUPFAM" id="SSF48452">
    <property type="entry name" value="TPR-like"/>
    <property type="match status" value="1"/>
</dbReference>
<dbReference type="PANTHER" id="PTHR23270">
    <property type="entry name" value="PROGRAMMED CELL DEATH PROTEIN 11 PRE-RRNA PROCESSING PROTEIN RRP5"/>
    <property type="match status" value="1"/>
</dbReference>
<dbReference type="InterPro" id="IPR011990">
    <property type="entry name" value="TPR-like_helical_dom_sf"/>
</dbReference>
<dbReference type="EMBL" id="CAXIEN010000341">
    <property type="protein sequence ID" value="CAL1294265.1"/>
    <property type="molecule type" value="Genomic_DNA"/>
</dbReference>
<dbReference type="AlphaFoldDB" id="A0AAV2BDL6"/>
<reference evidence="1 2" key="1">
    <citation type="submission" date="2024-04" db="EMBL/GenBank/DDBJ databases">
        <authorList>
            <person name="Rising A."/>
            <person name="Reimegard J."/>
            <person name="Sonavane S."/>
            <person name="Akerstrom W."/>
            <person name="Nylinder S."/>
            <person name="Hedman E."/>
            <person name="Kallberg Y."/>
        </authorList>
    </citation>
    <scope>NUCLEOTIDE SEQUENCE [LARGE SCALE GENOMIC DNA]</scope>
</reference>
<dbReference type="EMBL" id="CAXIEN010000341">
    <property type="protein sequence ID" value="CAL1294266.1"/>
    <property type="molecule type" value="Genomic_DNA"/>
</dbReference>
<comment type="caution">
    <text evidence="1">The sequence shown here is derived from an EMBL/GenBank/DDBJ whole genome shotgun (WGS) entry which is preliminary data.</text>
</comment>
<dbReference type="GO" id="GO:0006364">
    <property type="term" value="P:rRNA processing"/>
    <property type="evidence" value="ECO:0007669"/>
    <property type="project" value="InterPro"/>
</dbReference>
<dbReference type="PANTHER" id="PTHR23270:SF10">
    <property type="entry name" value="PROTEIN RRP5 HOMOLOG"/>
    <property type="match status" value="1"/>
</dbReference>
<dbReference type="InterPro" id="IPR045209">
    <property type="entry name" value="Rrp5"/>
</dbReference>
<dbReference type="GO" id="GO:0003723">
    <property type="term" value="F:RNA binding"/>
    <property type="evidence" value="ECO:0007669"/>
    <property type="project" value="TreeGrafter"/>
</dbReference>
<dbReference type="GO" id="GO:0032040">
    <property type="term" value="C:small-subunit processome"/>
    <property type="evidence" value="ECO:0007669"/>
    <property type="project" value="TreeGrafter"/>
</dbReference>
<dbReference type="Gene3D" id="1.25.40.10">
    <property type="entry name" value="Tetratricopeptide repeat domain"/>
    <property type="match status" value="1"/>
</dbReference>
<proteinExistence type="predicted"/>
<sequence>MSGTDFPYFSDRLALYENEITDITFGPHQIRMLKEHAATSLRYSGTTYYTHYYRSCIGIRQTPCQPAIDSSKELAAICPDSQEYIKAKNISDAEAVVVKLPNSSKAWVYGALMHFHYSGLDKAKEFLRRGIETISSRKTQERLNLWKALMIMEVQFGSREKLLETFEEALKHNNKKELCLQVLKWLIDNEKTEELEIIKEKILKKFKTRKEVYLTLFDYYMTRGEREEGRNLLEKCLKYVPAKDHPDILEKFADLDNKFGA</sequence>
<organism evidence="1 2">
    <name type="scientific">Larinioides sclopetarius</name>
    <dbReference type="NCBI Taxonomy" id="280406"/>
    <lineage>
        <taxon>Eukaryota</taxon>
        <taxon>Metazoa</taxon>
        <taxon>Ecdysozoa</taxon>
        <taxon>Arthropoda</taxon>
        <taxon>Chelicerata</taxon>
        <taxon>Arachnida</taxon>
        <taxon>Araneae</taxon>
        <taxon>Araneomorphae</taxon>
        <taxon>Entelegynae</taxon>
        <taxon>Araneoidea</taxon>
        <taxon>Araneidae</taxon>
        <taxon>Larinioides</taxon>
    </lineage>
</organism>
<evidence type="ECO:0000313" key="1">
    <source>
        <dbReference type="EMBL" id="CAL1294266.1"/>
    </source>
</evidence>
<evidence type="ECO:0000313" key="2">
    <source>
        <dbReference type="Proteomes" id="UP001497382"/>
    </source>
</evidence>